<name>A0A1V4HY99_NITVU</name>
<protein>
    <submittedName>
        <fullName evidence="1">Uncharacterized protein</fullName>
    </submittedName>
</protein>
<dbReference type="Gene3D" id="1.10.10.2910">
    <property type="match status" value="1"/>
</dbReference>
<dbReference type="OrthoDB" id="9794834at2"/>
<reference evidence="1 2" key="1">
    <citation type="submission" date="2017-02" db="EMBL/GenBank/DDBJ databases">
        <title>Genome sequence of the nitrite-oxidizing bacterium Nitrobacter vulgaris strain Ab1.</title>
        <authorList>
            <person name="Mellbye B.L."/>
            <person name="Davis E.W."/>
            <person name="Spieck E."/>
            <person name="Chang J.H."/>
            <person name="Bottomley P.J."/>
            <person name="Sayavedra-Soto L.A."/>
        </authorList>
    </citation>
    <scope>NUCLEOTIDE SEQUENCE [LARGE SCALE GENOMIC DNA]</scope>
    <source>
        <strain evidence="1 2">Ab1</strain>
    </source>
</reference>
<proteinExistence type="predicted"/>
<organism evidence="1 2">
    <name type="scientific">Nitrobacter vulgaris</name>
    <dbReference type="NCBI Taxonomy" id="29421"/>
    <lineage>
        <taxon>Bacteria</taxon>
        <taxon>Pseudomonadati</taxon>
        <taxon>Pseudomonadota</taxon>
        <taxon>Alphaproteobacteria</taxon>
        <taxon>Hyphomicrobiales</taxon>
        <taxon>Nitrobacteraceae</taxon>
        <taxon>Nitrobacter</taxon>
    </lineage>
</organism>
<comment type="caution">
    <text evidence="1">The sequence shown here is derived from an EMBL/GenBank/DDBJ whole genome shotgun (WGS) entry which is preliminary data.</text>
</comment>
<evidence type="ECO:0000313" key="2">
    <source>
        <dbReference type="Proteomes" id="UP000189940"/>
    </source>
</evidence>
<accession>A0A1V4HY99</accession>
<sequence>MTKFVSYVPDEAIEKDAQALLAEYAHARGVTIEAPIAIDDIIEKHLKIGIEFDDTHRLFGVPRSGIGFDPDILGAIFFEQKRIVIDESLDPDENPAKEGRYRYTAAHEVGHWRLHRGLFGKDPAQGSLLDDAAPPSVICRTSQAKARIELQADLYASCVRMPRKLVFAAWDEAFPDRKQRVLQPSESIDHPFVEIARFESRIPGAAFTESDDKALESFAKPFAEKFLVSPIAMRIRLEKLGLLHRTVPLQRLLSDGS</sequence>
<dbReference type="EMBL" id="MWPQ01000040">
    <property type="protein sequence ID" value="OPH82913.1"/>
    <property type="molecule type" value="Genomic_DNA"/>
</dbReference>
<dbReference type="AlphaFoldDB" id="A0A1V4HY99"/>
<keyword evidence="2" id="KW-1185">Reference proteome</keyword>
<dbReference type="Proteomes" id="UP000189940">
    <property type="component" value="Unassembled WGS sequence"/>
</dbReference>
<gene>
    <name evidence="1" type="ORF">B2M20_10345</name>
</gene>
<evidence type="ECO:0000313" key="1">
    <source>
        <dbReference type="EMBL" id="OPH82913.1"/>
    </source>
</evidence>
<dbReference type="STRING" id="29421.B2M20_10345"/>